<dbReference type="PANTHER" id="PTHR42894">
    <property type="entry name" value="N-(5'-PHOSPHORIBOSYL)ANTHRANILATE ISOMERASE"/>
    <property type="match status" value="1"/>
</dbReference>
<evidence type="ECO:0000259" key="10">
    <source>
        <dbReference type="Pfam" id="PF00697"/>
    </source>
</evidence>
<dbReference type="InterPro" id="IPR011060">
    <property type="entry name" value="RibuloseP-bd_barrel"/>
</dbReference>
<dbReference type="AlphaFoldDB" id="A0A8I0AHG7"/>
<evidence type="ECO:0000256" key="3">
    <source>
        <dbReference type="ARBA" id="ARBA00012572"/>
    </source>
</evidence>
<dbReference type="Proteomes" id="UP000615234">
    <property type="component" value="Unassembled WGS sequence"/>
</dbReference>
<comment type="catalytic activity">
    <reaction evidence="1 9">
        <text>N-(5-phospho-beta-D-ribosyl)anthranilate = 1-(2-carboxyphenylamino)-1-deoxy-D-ribulose 5-phosphate</text>
        <dbReference type="Rhea" id="RHEA:21540"/>
        <dbReference type="ChEBI" id="CHEBI:18277"/>
        <dbReference type="ChEBI" id="CHEBI:58613"/>
        <dbReference type="EC" id="5.3.1.24"/>
    </reaction>
</comment>
<dbReference type="InterPro" id="IPR013785">
    <property type="entry name" value="Aldolase_TIM"/>
</dbReference>
<dbReference type="Pfam" id="PF00697">
    <property type="entry name" value="PRAI"/>
    <property type="match status" value="1"/>
</dbReference>
<dbReference type="GO" id="GO:0000162">
    <property type="term" value="P:L-tryptophan biosynthetic process"/>
    <property type="evidence" value="ECO:0007669"/>
    <property type="project" value="UniProtKB-UniRule"/>
</dbReference>
<dbReference type="HAMAP" id="MF_00135">
    <property type="entry name" value="PRAI"/>
    <property type="match status" value="1"/>
</dbReference>
<comment type="pathway">
    <text evidence="2 9">Amino-acid biosynthesis; L-tryptophan biosynthesis; L-tryptophan from chorismate: step 3/5.</text>
</comment>
<dbReference type="SUPFAM" id="SSF51366">
    <property type="entry name" value="Ribulose-phoshate binding barrel"/>
    <property type="match status" value="1"/>
</dbReference>
<evidence type="ECO:0000313" key="11">
    <source>
        <dbReference type="EMBL" id="MBC5661577.1"/>
    </source>
</evidence>
<keyword evidence="8 9" id="KW-0413">Isomerase</keyword>
<evidence type="ECO:0000256" key="4">
    <source>
        <dbReference type="ARBA" id="ARBA00022272"/>
    </source>
</evidence>
<dbReference type="CDD" id="cd00405">
    <property type="entry name" value="PRAI"/>
    <property type="match status" value="1"/>
</dbReference>
<evidence type="ECO:0000256" key="6">
    <source>
        <dbReference type="ARBA" id="ARBA00022822"/>
    </source>
</evidence>
<dbReference type="PANTHER" id="PTHR42894:SF1">
    <property type="entry name" value="N-(5'-PHOSPHORIBOSYL)ANTHRANILATE ISOMERASE"/>
    <property type="match status" value="1"/>
</dbReference>
<reference evidence="11 12" key="1">
    <citation type="submission" date="2020-08" db="EMBL/GenBank/DDBJ databases">
        <title>Genome public.</title>
        <authorList>
            <person name="Liu C."/>
            <person name="Sun Q."/>
        </authorList>
    </citation>
    <scope>NUCLEOTIDE SEQUENCE [LARGE SCALE GENOMIC DNA]</scope>
    <source>
        <strain evidence="11 12">NSJ-10</strain>
    </source>
</reference>
<evidence type="ECO:0000256" key="1">
    <source>
        <dbReference type="ARBA" id="ARBA00001164"/>
    </source>
</evidence>
<evidence type="ECO:0000256" key="5">
    <source>
        <dbReference type="ARBA" id="ARBA00022605"/>
    </source>
</evidence>
<name>A0A8I0AHG7_9FIRM</name>
<dbReference type="GO" id="GO:0004640">
    <property type="term" value="F:phosphoribosylanthranilate isomerase activity"/>
    <property type="evidence" value="ECO:0007669"/>
    <property type="project" value="UniProtKB-UniRule"/>
</dbReference>
<dbReference type="InterPro" id="IPR044643">
    <property type="entry name" value="TrpF_fam"/>
</dbReference>
<gene>
    <name evidence="9" type="primary">trpF</name>
    <name evidence="11" type="ORF">H8S09_01495</name>
</gene>
<comment type="similarity">
    <text evidence="9">Belongs to the TrpF family.</text>
</comment>
<evidence type="ECO:0000256" key="8">
    <source>
        <dbReference type="ARBA" id="ARBA00023235"/>
    </source>
</evidence>
<accession>A0A8I0AHG7</accession>
<comment type="caution">
    <text evidence="11">The sequence shown here is derived from an EMBL/GenBank/DDBJ whole genome shotgun (WGS) entry which is preliminary data.</text>
</comment>
<dbReference type="RefSeq" id="WP_117807819.1">
    <property type="nucleotide sequence ID" value="NZ_JACOOX010000001.1"/>
</dbReference>
<sequence>MSLVKICGITEEQEVEYVNEAGVDFMGMVMFFPKSKRNITVEKASSLIKKLNPAVTSVAVTVEPTLDQIREIEAAGIQMIQIHGDISQELLQEIHIPVIKAFNVHDLSSYEKYHQADIVKGYIFDAQTPGSGKIFDWSVLSDIPHDEKFALLAGGLNPDNVAEAFAATHVDGADTSSGVENDTGIGKDREKILRFVENVKNQ</sequence>
<dbReference type="Gene3D" id="3.20.20.70">
    <property type="entry name" value="Aldolase class I"/>
    <property type="match status" value="1"/>
</dbReference>
<keyword evidence="6 9" id="KW-0822">Tryptophan biosynthesis</keyword>
<dbReference type="EC" id="5.3.1.24" evidence="3 9"/>
<dbReference type="EMBL" id="JACOOX010000001">
    <property type="protein sequence ID" value="MBC5661577.1"/>
    <property type="molecule type" value="Genomic_DNA"/>
</dbReference>
<protein>
    <recommendedName>
        <fullName evidence="4 9">N-(5'-phosphoribosyl)anthranilate isomerase</fullName>
        <shortName evidence="9">PRAI</shortName>
        <ecNumber evidence="3 9">5.3.1.24</ecNumber>
    </recommendedName>
</protein>
<proteinExistence type="inferred from homology"/>
<evidence type="ECO:0000256" key="2">
    <source>
        <dbReference type="ARBA" id="ARBA00004664"/>
    </source>
</evidence>
<evidence type="ECO:0000256" key="7">
    <source>
        <dbReference type="ARBA" id="ARBA00023141"/>
    </source>
</evidence>
<dbReference type="UniPathway" id="UPA00035">
    <property type="reaction ID" value="UER00042"/>
</dbReference>
<organism evidence="11 12">
    <name type="scientific">Coprococcus hominis</name>
    <name type="common">ex Liu et al. 2022</name>
    <dbReference type="NCBI Taxonomy" id="2763039"/>
    <lineage>
        <taxon>Bacteria</taxon>
        <taxon>Bacillati</taxon>
        <taxon>Bacillota</taxon>
        <taxon>Clostridia</taxon>
        <taxon>Lachnospirales</taxon>
        <taxon>Lachnospiraceae</taxon>
        <taxon>Coprococcus</taxon>
    </lineage>
</organism>
<evidence type="ECO:0000256" key="9">
    <source>
        <dbReference type="HAMAP-Rule" id="MF_00135"/>
    </source>
</evidence>
<feature type="domain" description="N-(5'phosphoribosyl) anthranilate isomerase (PRAI)" evidence="10">
    <location>
        <begin position="4"/>
        <end position="198"/>
    </location>
</feature>
<keyword evidence="7 9" id="KW-0057">Aromatic amino acid biosynthesis</keyword>
<keyword evidence="12" id="KW-1185">Reference proteome</keyword>
<dbReference type="InterPro" id="IPR001240">
    <property type="entry name" value="PRAI_dom"/>
</dbReference>
<keyword evidence="5 9" id="KW-0028">Amino-acid biosynthesis</keyword>
<evidence type="ECO:0000313" key="12">
    <source>
        <dbReference type="Proteomes" id="UP000615234"/>
    </source>
</evidence>